<dbReference type="AlphaFoldDB" id="A0A4D6GTP8"/>
<protein>
    <submittedName>
        <fullName evidence="1">Uncharacterized protein</fullName>
    </submittedName>
</protein>
<organism evidence="1 3">
    <name type="scientific">Halobacterium salinarum (strain ATCC 33171 / DSM 3754 / JCM 8978 / NBRC 102687 / NCIMB 764 / 91-R6)</name>
    <dbReference type="NCBI Taxonomy" id="2597657"/>
    <lineage>
        <taxon>Archaea</taxon>
        <taxon>Methanobacteriati</taxon>
        <taxon>Methanobacteriota</taxon>
        <taxon>Stenosarchaea group</taxon>
        <taxon>Halobacteria</taxon>
        <taxon>Halobacteriales</taxon>
        <taxon>Halobacteriaceae</taxon>
        <taxon>Halobacterium</taxon>
    </lineage>
</organism>
<accession>A0A4D6GTP8</accession>
<dbReference type="RefSeq" id="WP_010903019.1">
    <property type="nucleotide sequence ID" value="NZ_VRYN01000007.1"/>
</dbReference>
<reference evidence="2 4" key="2">
    <citation type="submission" date="2019-07" db="EMBL/GenBank/DDBJ databases">
        <title>Genomic Encyclopedia of Archaeal and Bacterial Type Strains, Phase II (KMG-II): from individual species to whole genera.</title>
        <authorList>
            <person name="Goeker M."/>
        </authorList>
    </citation>
    <scope>NUCLEOTIDE SEQUENCE [LARGE SCALE GENOMIC DNA]</scope>
    <source>
        <strain evidence="2 4">DSM 3754</strain>
    </source>
</reference>
<dbReference type="EMBL" id="CP038631">
    <property type="protein sequence ID" value="QCC45174.1"/>
    <property type="molecule type" value="Genomic_DNA"/>
</dbReference>
<reference evidence="1 3" key="1">
    <citation type="journal article" date="2019" name="Microbiol. Resour. Announc.">
        <title>The Genome Sequence of the Halobacterium salinarum Type Strain Is Closely Related to That of Laboratory Strains NRC-1 and R1.</title>
        <authorList>
            <person name="Pfeiffer F."/>
            <person name="Marchfelder A."/>
            <person name="Habermann B."/>
            <person name="Dyall-Smith M.L."/>
        </authorList>
    </citation>
    <scope>NUCLEOTIDE SEQUENCE [LARGE SCALE GENOMIC DNA]</scope>
    <source>
        <strain evidence="1">91-R6</strain>
        <strain evidence="3">ATCC 33171 / DSM 3754 / JCM 8978 / NBRC 102687 / NCIMB 764 / 91-R6</strain>
    </source>
</reference>
<name>A0A4D6GTP8_HALS9</name>
<dbReference type="EMBL" id="VRYN01000007">
    <property type="protein sequence ID" value="TYO75152.1"/>
    <property type="molecule type" value="Genomic_DNA"/>
</dbReference>
<dbReference type="Proteomes" id="UP000323075">
    <property type="component" value="Unassembled WGS sequence"/>
</dbReference>
<proteinExistence type="predicted"/>
<dbReference type="GeneID" id="68694130"/>
<gene>
    <name evidence="2" type="ORF">APQ99_02112</name>
    <name evidence="1" type="ORF">HBSAL_07615</name>
</gene>
<dbReference type="InterPro" id="IPR043858">
    <property type="entry name" value="DUF5820"/>
</dbReference>
<sequence>MSGYGTLHADWTVWTEDATAGDVVVYRPDVFDSESYPAPCMPTLKLLQRPPTQRKRRSGTDTDGWWVSLLLEPGVRVKHADTHAASRTAAVETVLELAAEFAAGEIDYRSAYQQPREAYLARLDELTGRDV</sequence>
<evidence type="ECO:0000313" key="4">
    <source>
        <dbReference type="Proteomes" id="UP000323075"/>
    </source>
</evidence>
<dbReference type="Proteomes" id="UP000296216">
    <property type="component" value="Chromosome"/>
</dbReference>
<dbReference type="Pfam" id="PF19137">
    <property type="entry name" value="DUF5820"/>
    <property type="match status" value="1"/>
</dbReference>
<evidence type="ECO:0000313" key="2">
    <source>
        <dbReference type="EMBL" id="TYO75152.1"/>
    </source>
</evidence>
<evidence type="ECO:0000313" key="1">
    <source>
        <dbReference type="EMBL" id="QCC45174.1"/>
    </source>
</evidence>
<reference evidence="1" key="3">
    <citation type="journal article" name="MicrobiologyOpen">
        <title>Whole-genome comparison between the type strain of Halobacterium salinarum (DSM 3754(T)) and the laboratory strains R1 and NRC-1.</title>
        <authorList>
            <person name="Pfeiffer F."/>
            <person name="Losensky G."/>
            <person name="Marchfelder A."/>
            <person name="Habermann B."/>
            <person name="Dyall-Smith M."/>
        </authorList>
    </citation>
    <scope>NUCLEOTIDE SEQUENCE</scope>
    <source>
        <strain evidence="1">91-R6</strain>
    </source>
</reference>
<evidence type="ECO:0000313" key="3">
    <source>
        <dbReference type="Proteomes" id="UP000296216"/>
    </source>
</evidence>